<gene>
    <name evidence="2" type="ORF">ACFQ1S_07585</name>
</gene>
<dbReference type="EMBL" id="JBHTIS010000306">
    <property type="protein sequence ID" value="MFD1045456.1"/>
    <property type="molecule type" value="Genomic_DNA"/>
</dbReference>
<reference evidence="3" key="1">
    <citation type="journal article" date="2019" name="Int. J. Syst. Evol. Microbiol.">
        <title>The Global Catalogue of Microorganisms (GCM) 10K type strain sequencing project: providing services to taxonomists for standard genome sequencing and annotation.</title>
        <authorList>
            <consortium name="The Broad Institute Genomics Platform"/>
            <consortium name="The Broad Institute Genome Sequencing Center for Infectious Disease"/>
            <person name="Wu L."/>
            <person name="Ma J."/>
        </authorList>
    </citation>
    <scope>NUCLEOTIDE SEQUENCE [LARGE SCALE GENOMIC DNA]</scope>
    <source>
        <strain evidence="3">JCM 31486</strain>
    </source>
</reference>
<sequence length="61" mass="6451">MTRELRSCGGHDVLGGLGVDSRKSSTRKNTSPRTSTSFGTGYSSVPVSTSGTSFKVRTLRV</sequence>
<accession>A0ABW3M4B5</accession>
<feature type="non-terminal residue" evidence="2">
    <location>
        <position position="61"/>
    </location>
</feature>
<organism evidence="2 3">
    <name type="scientific">Kibdelosporangium lantanae</name>
    <dbReference type="NCBI Taxonomy" id="1497396"/>
    <lineage>
        <taxon>Bacteria</taxon>
        <taxon>Bacillati</taxon>
        <taxon>Actinomycetota</taxon>
        <taxon>Actinomycetes</taxon>
        <taxon>Pseudonocardiales</taxon>
        <taxon>Pseudonocardiaceae</taxon>
        <taxon>Kibdelosporangium</taxon>
    </lineage>
</organism>
<comment type="caution">
    <text evidence="2">The sequence shown here is derived from an EMBL/GenBank/DDBJ whole genome shotgun (WGS) entry which is preliminary data.</text>
</comment>
<name>A0ABW3M4B5_9PSEU</name>
<evidence type="ECO:0000313" key="3">
    <source>
        <dbReference type="Proteomes" id="UP001597045"/>
    </source>
</evidence>
<keyword evidence="3" id="KW-1185">Reference proteome</keyword>
<evidence type="ECO:0000256" key="1">
    <source>
        <dbReference type="SAM" id="MobiDB-lite"/>
    </source>
</evidence>
<proteinExistence type="predicted"/>
<feature type="region of interest" description="Disordered" evidence="1">
    <location>
        <begin position="1"/>
        <end position="61"/>
    </location>
</feature>
<feature type="compositionally biased region" description="Polar residues" evidence="1">
    <location>
        <begin position="27"/>
        <end position="55"/>
    </location>
</feature>
<evidence type="ECO:0000313" key="2">
    <source>
        <dbReference type="EMBL" id="MFD1045456.1"/>
    </source>
</evidence>
<protein>
    <submittedName>
        <fullName evidence="2">Uncharacterized protein</fullName>
    </submittedName>
</protein>
<dbReference type="Proteomes" id="UP001597045">
    <property type="component" value="Unassembled WGS sequence"/>
</dbReference>